<dbReference type="PANTHER" id="PTHR30509">
    <property type="entry name" value="P-HYDROXYBENZOIC ACID EFFLUX PUMP SUBUNIT-RELATED"/>
    <property type="match status" value="1"/>
</dbReference>
<gene>
    <name evidence="8" type="ORF">A0123_02975</name>
</gene>
<keyword evidence="2" id="KW-0813">Transport</keyword>
<dbReference type="RefSeq" id="WP_064275416.1">
    <property type="nucleotide sequence ID" value="NZ_LUTU01000017.1"/>
</dbReference>
<dbReference type="AlphaFoldDB" id="A0A1B6VGV9"/>
<feature type="transmembrane region" description="Helical" evidence="7">
    <location>
        <begin position="80"/>
        <end position="98"/>
    </location>
</feature>
<dbReference type="PATRIC" id="fig|38307.3.peg.3113"/>
<protein>
    <submittedName>
        <fullName evidence="8">Fusaric acid resistance protein FusB</fullName>
    </submittedName>
</protein>
<feature type="transmembrane region" description="Helical" evidence="7">
    <location>
        <begin position="127"/>
        <end position="145"/>
    </location>
</feature>
<proteinExistence type="predicted"/>
<feature type="transmembrane region" description="Helical" evidence="7">
    <location>
        <begin position="483"/>
        <end position="500"/>
    </location>
</feature>
<dbReference type="OrthoDB" id="8005649at2"/>
<keyword evidence="6 7" id="KW-0472">Membrane</keyword>
<feature type="transmembrane region" description="Helical" evidence="7">
    <location>
        <begin position="433"/>
        <end position="451"/>
    </location>
</feature>
<dbReference type="PANTHER" id="PTHR30509:SF9">
    <property type="entry name" value="MULTIDRUG RESISTANCE PROTEIN MDTO"/>
    <property type="match status" value="1"/>
</dbReference>
<evidence type="ECO:0000256" key="2">
    <source>
        <dbReference type="ARBA" id="ARBA00022448"/>
    </source>
</evidence>
<dbReference type="Proteomes" id="UP000077786">
    <property type="component" value="Unassembled WGS sequence"/>
</dbReference>
<keyword evidence="4 7" id="KW-0812">Transmembrane</keyword>
<keyword evidence="5 7" id="KW-1133">Transmembrane helix</keyword>
<accession>A0A1B6VGV9</accession>
<evidence type="ECO:0000256" key="6">
    <source>
        <dbReference type="ARBA" id="ARBA00023136"/>
    </source>
</evidence>
<organism evidence="8 9">
    <name type="scientific">Gluconobacter cerinus</name>
    <dbReference type="NCBI Taxonomy" id="38307"/>
    <lineage>
        <taxon>Bacteria</taxon>
        <taxon>Pseudomonadati</taxon>
        <taxon>Pseudomonadota</taxon>
        <taxon>Alphaproteobacteria</taxon>
        <taxon>Acetobacterales</taxon>
        <taxon>Acetobacteraceae</taxon>
        <taxon>Gluconobacter</taxon>
    </lineage>
</organism>
<feature type="transmembrane region" description="Helical" evidence="7">
    <location>
        <begin position="512"/>
        <end position="533"/>
    </location>
</feature>
<feature type="transmembrane region" description="Helical" evidence="7">
    <location>
        <begin position="104"/>
        <end position="122"/>
    </location>
</feature>
<feature type="transmembrane region" description="Helical" evidence="7">
    <location>
        <begin position="55"/>
        <end position="73"/>
    </location>
</feature>
<evidence type="ECO:0000256" key="1">
    <source>
        <dbReference type="ARBA" id="ARBA00004651"/>
    </source>
</evidence>
<evidence type="ECO:0000313" key="8">
    <source>
        <dbReference type="EMBL" id="OAJ66298.1"/>
    </source>
</evidence>
<dbReference type="InterPro" id="IPR006726">
    <property type="entry name" value="PHBA_efflux_AaeB/fusaric-R"/>
</dbReference>
<reference evidence="8 9" key="1">
    <citation type="submission" date="2016-03" db="EMBL/GenBank/DDBJ databases">
        <title>Draft genome sequence of Gluconobacter cerinus strain CECT 9110.</title>
        <authorList>
            <person name="Sainz F."/>
            <person name="Mas A."/>
            <person name="Torija M.J."/>
        </authorList>
    </citation>
    <scope>NUCLEOTIDE SEQUENCE [LARGE SCALE GENOMIC DNA]</scope>
    <source>
        <strain evidence="8 9">CECT 9110</strain>
    </source>
</reference>
<sequence length="667" mass="74529">MTTIVRKKLWSPQSFWFSEARWSGFLKTTAFTVRVCLSIGLALLVAFVVQLDSPMSTVTTVVIVAHPMVGALVSKSIWRVLGTVFGAGLSVAIMGCFVQSTWLYFVALALIVGLACMTASLLRLYRAYAAVLTGYTIIIVAFSSFSHPESVFMSAMMRLSDVVIGVVSTAVVFLATSPRRSQPVHEALNDAFLAVLEHAKSFHSSLTALSVDDDSDFRTLPVALYDSRQAVLKKITALTPLLEYAASDNPEIKDHLSSYKMAVNQMAGVIAGYHPHWSNLHQPHARFYEIHAYTTRMLKNVIDGIKNPSWRNDPESILKALDQGIQSLELFEAEEMLTAASLASVHNVENLLLALRRIIEDLTEKKNRVPMRVSPYLEWPTALRNGARGILITLLATFIWYVTAWPNGPMMMMYVIAASSLLSTVPSASKASMAMAIGTVLSIPATWIYHVYVLPLISGYCLLWLSLSFFLLPGIWLQFHPKYSIGAFGYAVFFAIQSLVTNEMVYDDIALTNTWMAIICGAVLLVLVFRVFLPPNHESDARVIMRSLRRSVNLLATSSSHRLPFAEQWQGDQIQKLSRLALKLSFLSQKDRARDVLDRAFSLVSLGKLILELRQNAENPFEKRAVRMFLQDALIRRQEITYEAFGNRTLSSGIEQIQFILKNLQEI</sequence>
<evidence type="ECO:0000256" key="5">
    <source>
        <dbReference type="ARBA" id="ARBA00022989"/>
    </source>
</evidence>
<evidence type="ECO:0000313" key="9">
    <source>
        <dbReference type="Proteomes" id="UP000077786"/>
    </source>
</evidence>
<name>A0A1B6VGV9_9PROT</name>
<evidence type="ECO:0000256" key="3">
    <source>
        <dbReference type="ARBA" id="ARBA00022475"/>
    </source>
</evidence>
<dbReference type="EMBL" id="LUTU01000017">
    <property type="protein sequence ID" value="OAJ66298.1"/>
    <property type="molecule type" value="Genomic_DNA"/>
</dbReference>
<evidence type="ECO:0000256" key="7">
    <source>
        <dbReference type="SAM" id="Phobius"/>
    </source>
</evidence>
<dbReference type="Pfam" id="PF04632">
    <property type="entry name" value="FUSC"/>
    <property type="match status" value="1"/>
</dbReference>
<evidence type="ECO:0000256" key="4">
    <source>
        <dbReference type="ARBA" id="ARBA00022692"/>
    </source>
</evidence>
<dbReference type="GO" id="GO:0022857">
    <property type="term" value="F:transmembrane transporter activity"/>
    <property type="evidence" value="ECO:0007669"/>
    <property type="project" value="InterPro"/>
</dbReference>
<dbReference type="GO" id="GO:0005886">
    <property type="term" value="C:plasma membrane"/>
    <property type="evidence" value="ECO:0007669"/>
    <property type="project" value="UniProtKB-SubCell"/>
</dbReference>
<feature type="transmembrane region" description="Helical" evidence="7">
    <location>
        <begin position="151"/>
        <end position="175"/>
    </location>
</feature>
<comment type="caution">
    <text evidence="8">The sequence shown here is derived from an EMBL/GenBank/DDBJ whole genome shotgun (WGS) entry which is preliminary data.</text>
</comment>
<comment type="subcellular location">
    <subcellularLocation>
        <location evidence="1">Cell membrane</location>
        <topology evidence="1">Multi-pass membrane protein</topology>
    </subcellularLocation>
</comment>
<keyword evidence="3" id="KW-1003">Cell membrane</keyword>
<feature type="transmembrane region" description="Helical" evidence="7">
    <location>
        <begin position="31"/>
        <end position="49"/>
    </location>
</feature>
<feature type="transmembrane region" description="Helical" evidence="7">
    <location>
        <begin position="457"/>
        <end position="476"/>
    </location>
</feature>